<evidence type="ECO:0000313" key="2">
    <source>
        <dbReference type="EMBL" id="MPC80431.1"/>
    </source>
</evidence>
<dbReference type="EMBL" id="VSRR010053999">
    <property type="protein sequence ID" value="MPC80431.1"/>
    <property type="molecule type" value="Genomic_DNA"/>
</dbReference>
<dbReference type="Proteomes" id="UP000324222">
    <property type="component" value="Unassembled WGS sequence"/>
</dbReference>
<keyword evidence="3" id="KW-1185">Reference proteome</keyword>
<name>A0A5B7I4X4_PORTR</name>
<comment type="caution">
    <text evidence="2">The sequence shown here is derived from an EMBL/GenBank/DDBJ whole genome shotgun (WGS) entry which is preliminary data.</text>
</comment>
<reference evidence="2 3" key="1">
    <citation type="submission" date="2019-05" db="EMBL/GenBank/DDBJ databases">
        <title>Another draft genome of Portunus trituberculatus and its Hox gene families provides insights of decapod evolution.</title>
        <authorList>
            <person name="Jeong J.-H."/>
            <person name="Song I."/>
            <person name="Kim S."/>
            <person name="Choi T."/>
            <person name="Kim D."/>
            <person name="Ryu S."/>
            <person name="Kim W."/>
        </authorList>
    </citation>
    <scope>NUCLEOTIDE SEQUENCE [LARGE SCALE GENOMIC DNA]</scope>
    <source>
        <tissue evidence="2">Muscle</tissue>
    </source>
</reference>
<dbReference type="AlphaFoldDB" id="A0A5B7I4X4"/>
<evidence type="ECO:0000313" key="3">
    <source>
        <dbReference type="Proteomes" id="UP000324222"/>
    </source>
</evidence>
<feature type="compositionally biased region" description="Polar residues" evidence="1">
    <location>
        <begin position="69"/>
        <end position="78"/>
    </location>
</feature>
<evidence type="ECO:0000256" key="1">
    <source>
        <dbReference type="SAM" id="MobiDB-lite"/>
    </source>
</evidence>
<gene>
    <name evidence="2" type="ORF">E2C01_075011</name>
</gene>
<sequence>MNICQYWSKLSRSEQEDGDGISTHLHTWPYDEQIITLKKTTPTLSRCLRASPTLMTRGGDGGTVHKTRSANWASMQLT</sequence>
<accession>A0A5B7I4X4</accession>
<protein>
    <submittedName>
        <fullName evidence="2">Uncharacterized protein</fullName>
    </submittedName>
</protein>
<feature type="region of interest" description="Disordered" evidence="1">
    <location>
        <begin position="56"/>
        <end position="78"/>
    </location>
</feature>
<proteinExistence type="predicted"/>
<organism evidence="2 3">
    <name type="scientific">Portunus trituberculatus</name>
    <name type="common">Swimming crab</name>
    <name type="synonym">Neptunus trituberculatus</name>
    <dbReference type="NCBI Taxonomy" id="210409"/>
    <lineage>
        <taxon>Eukaryota</taxon>
        <taxon>Metazoa</taxon>
        <taxon>Ecdysozoa</taxon>
        <taxon>Arthropoda</taxon>
        <taxon>Crustacea</taxon>
        <taxon>Multicrustacea</taxon>
        <taxon>Malacostraca</taxon>
        <taxon>Eumalacostraca</taxon>
        <taxon>Eucarida</taxon>
        <taxon>Decapoda</taxon>
        <taxon>Pleocyemata</taxon>
        <taxon>Brachyura</taxon>
        <taxon>Eubrachyura</taxon>
        <taxon>Portunoidea</taxon>
        <taxon>Portunidae</taxon>
        <taxon>Portuninae</taxon>
        <taxon>Portunus</taxon>
    </lineage>
</organism>